<protein>
    <submittedName>
        <fullName evidence="4">3-oxoacyl-[acyl-carrier-protein] reductase FabG</fullName>
        <ecNumber evidence="4">1.1.1.100</ecNumber>
    </submittedName>
</protein>
<keyword evidence="2 4" id="KW-0560">Oxidoreductase</keyword>
<reference evidence="4 5" key="1">
    <citation type="submission" date="2019-02" db="EMBL/GenBank/DDBJ databases">
        <title>Deep-cultivation of Planctomycetes and their phenomic and genomic characterization uncovers novel biology.</title>
        <authorList>
            <person name="Wiegand S."/>
            <person name="Jogler M."/>
            <person name="Boedeker C."/>
            <person name="Pinto D."/>
            <person name="Vollmers J."/>
            <person name="Rivas-Marin E."/>
            <person name="Kohn T."/>
            <person name="Peeters S.H."/>
            <person name="Heuer A."/>
            <person name="Rast P."/>
            <person name="Oberbeckmann S."/>
            <person name="Bunk B."/>
            <person name="Jeske O."/>
            <person name="Meyerdierks A."/>
            <person name="Storesund J.E."/>
            <person name="Kallscheuer N."/>
            <person name="Luecker S."/>
            <person name="Lage O.M."/>
            <person name="Pohl T."/>
            <person name="Merkel B.J."/>
            <person name="Hornburger P."/>
            <person name="Mueller R.-W."/>
            <person name="Bruemmer F."/>
            <person name="Labrenz M."/>
            <person name="Spormann A.M."/>
            <person name="Op den Camp H."/>
            <person name="Overmann J."/>
            <person name="Amann R."/>
            <person name="Jetten M.S.M."/>
            <person name="Mascher T."/>
            <person name="Medema M.H."/>
            <person name="Devos D.P."/>
            <person name="Kaster A.-K."/>
            <person name="Ovreas L."/>
            <person name="Rohde M."/>
            <person name="Galperin M.Y."/>
            <person name="Jogler C."/>
        </authorList>
    </citation>
    <scope>NUCLEOTIDE SEQUENCE [LARGE SCALE GENOMIC DNA]</scope>
    <source>
        <strain evidence="4 5">HG66A1</strain>
    </source>
</reference>
<dbReference type="InterPro" id="IPR020904">
    <property type="entry name" value="Sc_DH/Rdtase_CS"/>
</dbReference>
<dbReference type="NCBIfam" id="NF005559">
    <property type="entry name" value="PRK07231.1"/>
    <property type="match status" value="1"/>
</dbReference>
<evidence type="ECO:0000256" key="1">
    <source>
        <dbReference type="ARBA" id="ARBA00006484"/>
    </source>
</evidence>
<dbReference type="Pfam" id="PF13561">
    <property type="entry name" value="adh_short_C2"/>
    <property type="match status" value="1"/>
</dbReference>
<dbReference type="FunFam" id="3.40.50.720:FF:000084">
    <property type="entry name" value="Short-chain dehydrogenase reductase"/>
    <property type="match status" value="1"/>
</dbReference>
<dbReference type="SUPFAM" id="SSF51735">
    <property type="entry name" value="NAD(P)-binding Rossmann-fold domains"/>
    <property type="match status" value="1"/>
</dbReference>
<dbReference type="RefSeq" id="WP_145183254.1">
    <property type="nucleotide sequence ID" value="NZ_CP036266.1"/>
</dbReference>
<dbReference type="InterPro" id="IPR057326">
    <property type="entry name" value="KR_dom"/>
</dbReference>
<dbReference type="InterPro" id="IPR036291">
    <property type="entry name" value="NAD(P)-bd_dom_sf"/>
</dbReference>
<evidence type="ECO:0000313" key="5">
    <source>
        <dbReference type="Proteomes" id="UP000320421"/>
    </source>
</evidence>
<dbReference type="PRINTS" id="PR00081">
    <property type="entry name" value="GDHRDH"/>
</dbReference>
<dbReference type="PROSITE" id="PS00061">
    <property type="entry name" value="ADH_SHORT"/>
    <property type="match status" value="1"/>
</dbReference>
<gene>
    <name evidence="4" type="primary">fabG_6</name>
    <name evidence="4" type="ORF">HG66A1_22330</name>
</gene>
<dbReference type="InterPro" id="IPR002347">
    <property type="entry name" value="SDR_fam"/>
</dbReference>
<feature type="domain" description="Ketoreductase" evidence="3">
    <location>
        <begin position="5"/>
        <end position="192"/>
    </location>
</feature>
<dbReference type="CDD" id="cd05233">
    <property type="entry name" value="SDR_c"/>
    <property type="match status" value="1"/>
</dbReference>
<evidence type="ECO:0000256" key="2">
    <source>
        <dbReference type="ARBA" id="ARBA00023002"/>
    </source>
</evidence>
<dbReference type="PANTHER" id="PTHR43639">
    <property type="entry name" value="OXIDOREDUCTASE, SHORT-CHAIN DEHYDROGENASE/REDUCTASE FAMILY (AFU_ORTHOLOGUE AFUA_5G02870)"/>
    <property type="match status" value="1"/>
</dbReference>
<dbReference type="SMART" id="SM00822">
    <property type="entry name" value="PKS_KR"/>
    <property type="match status" value="1"/>
</dbReference>
<accession>A0A517PM43</accession>
<dbReference type="OrthoDB" id="9790146at2"/>
<dbReference type="AlphaFoldDB" id="A0A517PM43"/>
<keyword evidence="5" id="KW-1185">Reference proteome</keyword>
<dbReference type="Gene3D" id="3.40.50.720">
    <property type="entry name" value="NAD(P)-binding Rossmann-like Domain"/>
    <property type="match status" value="1"/>
</dbReference>
<dbReference type="Proteomes" id="UP000320421">
    <property type="component" value="Chromosome"/>
</dbReference>
<evidence type="ECO:0000259" key="3">
    <source>
        <dbReference type="SMART" id="SM00822"/>
    </source>
</evidence>
<dbReference type="EC" id="1.1.1.100" evidence="4"/>
<dbReference type="PANTHER" id="PTHR43639:SF1">
    <property type="entry name" value="SHORT-CHAIN DEHYDROGENASE_REDUCTASE FAMILY PROTEIN"/>
    <property type="match status" value="1"/>
</dbReference>
<comment type="similarity">
    <text evidence="1">Belongs to the short-chain dehydrogenases/reductases (SDR) family.</text>
</comment>
<dbReference type="PRINTS" id="PR00080">
    <property type="entry name" value="SDRFAMILY"/>
</dbReference>
<organism evidence="4 5">
    <name type="scientific">Gimesia chilikensis</name>
    <dbReference type="NCBI Taxonomy" id="2605989"/>
    <lineage>
        <taxon>Bacteria</taxon>
        <taxon>Pseudomonadati</taxon>
        <taxon>Planctomycetota</taxon>
        <taxon>Planctomycetia</taxon>
        <taxon>Planctomycetales</taxon>
        <taxon>Planctomycetaceae</taxon>
        <taxon>Gimesia</taxon>
    </lineage>
</organism>
<name>A0A517PM43_9PLAN</name>
<dbReference type="GO" id="GO:0004316">
    <property type="term" value="F:3-oxoacyl-[acyl-carrier-protein] reductase (NADPH) activity"/>
    <property type="evidence" value="ECO:0007669"/>
    <property type="project" value="UniProtKB-EC"/>
</dbReference>
<dbReference type="EMBL" id="CP036266">
    <property type="protein sequence ID" value="QDT20447.1"/>
    <property type="molecule type" value="Genomic_DNA"/>
</dbReference>
<evidence type="ECO:0000313" key="4">
    <source>
        <dbReference type="EMBL" id="QDT20447.1"/>
    </source>
</evidence>
<proteinExistence type="inferred from homology"/>
<sequence length="248" mass="26653">MNDNYVALITGSATGVGRACALRLAEEGFDIVVNYSQSQTEAEETRTLVEELGVQALLIQCDVSDDAGVRKMVGEVEEKWGRLDVLVNNAGTTEFIEHNDLDAVTEEIWDRLLGVNLKGPFFCIRAAAKLLRESDIGAVVNVSSTAGVDGRGSSVPYCASKGALNTMTKSLARALGPEIRVNSVCPGPIDSRWLKRVMTDEQLAEMTSEYPIPRPALPEDIADTVVYLALGTSLSTGQMLVVDGGRTM</sequence>